<sequence length="108" mass="11913">MRQPTCPFVCRRMAKVESTHRSSSQPLTSTDQHKRGTEHSSVSEHSSVAVMMSEYISVTFSLLKKLGLKSFSIPLTDIRTAAADPGQERHWLFAFIITGILSSSSSSP</sequence>
<dbReference type="Proteomes" id="UP001152622">
    <property type="component" value="Chromosome 12"/>
</dbReference>
<reference evidence="2" key="1">
    <citation type="journal article" date="2023" name="Science">
        <title>Genome structures resolve the early diversification of teleost fishes.</title>
        <authorList>
            <person name="Parey E."/>
            <person name="Louis A."/>
            <person name="Montfort J."/>
            <person name="Bouchez O."/>
            <person name="Roques C."/>
            <person name="Iampietro C."/>
            <person name="Lluch J."/>
            <person name="Castinel A."/>
            <person name="Donnadieu C."/>
            <person name="Desvignes T."/>
            <person name="Floi Bucao C."/>
            <person name="Jouanno E."/>
            <person name="Wen M."/>
            <person name="Mejri S."/>
            <person name="Dirks R."/>
            <person name="Jansen H."/>
            <person name="Henkel C."/>
            <person name="Chen W.J."/>
            <person name="Zahm M."/>
            <person name="Cabau C."/>
            <person name="Klopp C."/>
            <person name="Thompson A.W."/>
            <person name="Robinson-Rechavi M."/>
            <person name="Braasch I."/>
            <person name="Lecointre G."/>
            <person name="Bobe J."/>
            <person name="Postlethwait J.H."/>
            <person name="Berthelot C."/>
            <person name="Roest Crollius H."/>
            <person name="Guiguen Y."/>
        </authorList>
    </citation>
    <scope>NUCLEOTIDE SEQUENCE</scope>
    <source>
        <strain evidence="2">WJC10195</strain>
    </source>
</reference>
<name>A0A9Q1IN60_SYNKA</name>
<feature type="region of interest" description="Disordered" evidence="1">
    <location>
        <begin position="15"/>
        <end position="45"/>
    </location>
</feature>
<dbReference type="EMBL" id="JAINUF010000012">
    <property type="protein sequence ID" value="KAJ8345808.1"/>
    <property type="molecule type" value="Genomic_DNA"/>
</dbReference>
<organism evidence="2 3">
    <name type="scientific">Synaphobranchus kaupii</name>
    <name type="common">Kaup's arrowtooth eel</name>
    <dbReference type="NCBI Taxonomy" id="118154"/>
    <lineage>
        <taxon>Eukaryota</taxon>
        <taxon>Metazoa</taxon>
        <taxon>Chordata</taxon>
        <taxon>Craniata</taxon>
        <taxon>Vertebrata</taxon>
        <taxon>Euteleostomi</taxon>
        <taxon>Actinopterygii</taxon>
        <taxon>Neopterygii</taxon>
        <taxon>Teleostei</taxon>
        <taxon>Anguilliformes</taxon>
        <taxon>Synaphobranchidae</taxon>
        <taxon>Synaphobranchus</taxon>
    </lineage>
</organism>
<protein>
    <submittedName>
        <fullName evidence="2">Uncharacterized protein</fullName>
    </submittedName>
</protein>
<evidence type="ECO:0000313" key="2">
    <source>
        <dbReference type="EMBL" id="KAJ8345808.1"/>
    </source>
</evidence>
<feature type="compositionally biased region" description="Basic and acidic residues" evidence="1">
    <location>
        <begin position="31"/>
        <end position="42"/>
    </location>
</feature>
<keyword evidence="3" id="KW-1185">Reference proteome</keyword>
<comment type="caution">
    <text evidence="2">The sequence shown here is derived from an EMBL/GenBank/DDBJ whole genome shotgun (WGS) entry which is preliminary data.</text>
</comment>
<dbReference type="AlphaFoldDB" id="A0A9Q1IN60"/>
<proteinExistence type="predicted"/>
<accession>A0A9Q1IN60</accession>
<evidence type="ECO:0000256" key="1">
    <source>
        <dbReference type="SAM" id="MobiDB-lite"/>
    </source>
</evidence>
<feature type="compositionally biased region" description="Polar residues" evidence="1">
    <location>
        <begin position="21"/>
        <end position="30"/>
    </location>
</feature>
<evidence type="ECO:0000313" key="3">
    <source>
        <dbReference type="Proteomes" id="UP001152622"/>
    </source>
</evidence>
<gene>
    <name evidence="2" type="ORF">SKAU_G00300010</name>
</gene>